<proteinExistence type="predicted"/>
<feature type="region of interest" description="Disordered" evidence="4">
    <location>
        <begin position="679"/>
        <end position="703"/>
    </location>
</feature>
<dbReference type="InterPro" id="IPR000488">
    <property type="entry name" value="Death_dom"/>
</dbReference>
<dbReference type="GO" id="GO:0005524">
    <property type="term" value="F:ATP binding"/>
    <property type="evidence" value="ECO:0007669"/>
    <property type="project" value="UniProtKB-UniRule"/>
</dbReference>
<dbReference type="InterPro" id="IPR011009">
    <property type="entry name" value="Kinase-like_dom_sf"/>
</dbReference>
<evidence type="ECO:0000256" key="1">
    <source>
        <dbReference type="ARBA" id="ARBA00022741"/>
    </source>
</evidence>
<dbReference type="GO" id="GO:0071345">
    <property type="term" value="P:cellular response to cytokine stimulus"/>
    <property type="evidence" value="ECO:0007669"/>
    <property type="project" value="UniProtKB-ARBA"/>
</dbReference>
<dbReference type="InterPro" id="IPR000719">
    <property type="entry name" value="Prot_kinase_dom"/>
</dbReference>
<gene>
    <name evidence="6" type="ORF">ACEWY4_000323</name>
</gene>
<feature type="domain" description="Protein kinase" evidence="5">
    <location>
        <begin position="195"/>
        <end position="504"/>
    </location>
</feature>
<reference evidence="6 7" key="1">
    <citation type="submission" date="2024-09" db="EMBL/GenBank/DDBJ databases">
        <title>A chromosome-level genome assembly of Gray's grenadier anchovy, Coilia grayii.</title>
        <authorList>
            <person name="Fu Z."/>
        </authorList>
    </citation>
    <scope>NUCLEOTIDE SEQUENCE [LARGE SCALE GENOMIC DNA]</scope>
    <source>
        <strain evidence="6">G4</strain>
        <tissue evidence="6">Muscle</tissue>
    </source>
</reference>
<dbReference type="EMBL" id="JBHFQA010000001">
    <property type="protein sequence ID" value="KAL2103455.1"/>
    <property type="molecule type" value="Genomic_DNA"/>
</dbReference>
<dbReference type="AlphaFoldDB" id="A0ABD1KWD8"/>
<dbReference type="GO" id="GO:0045087">
    <property type="term" value="P:innate immune response"/>
    <property type="evidence" value="ECO:0007669"/>
    <property type="project" value="UniProtKB-ARBA"/>
</dbReference>
<dbReference type="PANTHER" id="PTHR27001">
    <property type="entry name" value="OS01G0253100 PROTEIN"/>
    <property type="match status" value="1"/>
</dbReference>
<feature type="compositionally biased region" description="Low complexity" evidence="4">
    <location>
        <begin position="679"/>
        <end position="695"/>
    </location>
</feature>
<dbReference type="SMART" id="SM00220">
    <property type="entry name" value="S_TKc"/>
    <property type="match status" value="1"/>
</dbReference>
<accession>A0ABD1KWD8</accession>
<evidence type="ECO:0000313" key="6">
    <source>
        <dbReference type="EMBL" id="KAL2103455.1"/>
    </source>
</evidence>
<dbReference type="PROSITE" id="PS50011">
    <property type="entry name" value="PROTEIN_KINASE_DOM"/>
    <property type="match status" value="1"/>
</dbReference>
<feature type="compositionally biased region" description="Polar residues" evidence="4">
    <location>
        <begin position="602"/>
        <end position="614"/>
    </location>
</feature>
<organism evidence="6 7">
    <name type="scientific">Coilia grayii</name>
    <name type="common">Gray's grenadier anchovy</name>
    <dbReference type="NCBI Taxonomy" id="363190"/>
    <lineage>
        <taxon>Eukaryota</taxon>
        <taxon>Metazoa</taxon>
        <taxon>Chordata</taxon>
        <taxon>Craniata</taxon>
        <taxon>Vertebrata</taxon>
        <taxon>Euteleostomi</taxon>
        <taxon>Actinopterygii</taxon>
        <taxon>Neopterygii</taxon>
        <taxon>Teleostei</taxon>
        <taxon>Clupei</taxon>
        <taxon>Clupeiformes</taxon>
        <taxon>Clupeoidei</taxon>
        <taxon>Engraulidae</taxon>
        <taxon>Coilinae</taxon>
        <taxon>Coilia</taxon>
    </lineage>
</organism>
<dbReference type="Pfam" id="PF00069">
    <property type="entry name" value="Pkinase"/>
    <property type="match status" value="1"/>
</dbReference>
<evidence type="ECO:0000256" key="3">
    <source>
        <dbReference type="PROSITE-ProRule" id="PRU10141"/>
    </source>
</evidence>
<feature type="region of interest" description="Disordered" evidence="4">
    <location>
        <begin position="628"/>
        <end position="649"/>
    </location>
</feature>
<feature type="region of interest" description="Disordered" evidence="4">
    <location>
        <begin position="602"/>
        <end position="621"/>
    </location>
</feature>
<name>A0ABD1KWD8_9TELE</name>
<feature type="region of interest" description="Disordered" evidence="4">
    <location>
        <begin position="514"/>
        <end position="536"/>
    </location>
</feature>
<dbReference type="SUPFAM" id="SSF47986">
    <property type="entry name" value="DEATH domain"/>
    <property type="match status" value="1"/>
</dbReference>
<dbReference type="Gene3D" id="1.10.510.10">
    <property type="entry name" value="Transferase(Phosphotransferase) domain 1"/>
    <property type="match status" value="1"/>
</dbReference>
<evidence type="ECO:0000256" key="2">
    <source>
        <dbReference type="ARBA" id="ARBA00022840"/>
    </source>
</evidence>
<protein>
    <recommendedName>
        <fullName evidence="5">Protein kinase domain-containing protein</fullName>
    </recommendedName>
</protein>
<feature type="region of interest" description="Disordered" evidence="4">
    <location>
        <begin position="551"/>
        <end position="590"/>
    </location>
</feature>
<dbReference type="Gene3D" id="3.30.200.20">
    <property type="entry name" value="Phosphorylase Kinase, domain 1"/>
    <property type="match status" value="1"/>
</dbReference>
<evidence type="ECO:0000313" key="7">
    <source>
        <dbReference type="Proteomes" id="UP001591681"/>
    </source>
</evidence>
<comment type="caution">
    <text evidence="6">The sequence shown here is derived from an EMBL/GenBank/DDBJ whole genome shotgun (WGS) entry which is preliminary data.</text>
</comment>
<keyword evidence="7" id="KW-1185">Reference proteome</keyword>
<dbReference type="Pfam" id="PF00531">
    <property type="entry name" value="Death"/>
    <property type="match status" value="1"/>
</dbReference>
<dbReference type="PANTHER" id="PTHR27001:SF929">
    <property type="entry name" value="INTERLEUKIN 1 RECEPTOR-ASSOCIATED KINASE 1"/>
    <property type="match status" value="1"/>
</dbReference>
<dbReference type="FunFam" id="1.10.533.10:FF:000030">
    <property type="entry name" value="Interleukin-1 receptor-associated kinase-like 2"/>
    <property type="match status" value="1"/>
</dbReference>
<feature type="compositionally biased region" description="Polar residues" evidence="4">
    <location>
        <begin position="561"/>
        <end position="572"/>
    </location>
</feature>
<dbReference type="InterPro" id="IPR011029">
    <property type="entry name" value="DEATH-like_dom_sf"/>
</dbReference>
<dbReference type="InterPro" id="IPR008271">
    <property type="entry name" value="Ser/Thr_kinase_AS"/>
</dbReference>
<evidence type="ECO:0000256" key="4">
    <source>
        <dbReference type="SAM" id="MobiDB-lite"/>
    </source>
</evidence>
<keyword evidence="2 3" id="KW-0067">ATP-binding</keyword>
<dbReference type="PROSITE" id="PS00107">
    <property type="entry name" value="PROTEIN_KINASE_ATP"/>
    <property type="match status" value="1"/>
</dbReference>
<evidence type="ECO:0000259" key="5">
    <source>
        <dbReference type="PROSITE" id="PS50011"/>
    </source>
</evidence>
<dbReference type="Proteomes" id="UP001591681">
    <property type="component" value="Unassembled WGS sequence"/>
</dbReference>
<feature type="binding site" evidence="3">
    <location>
        <position position="223"/>
    </location>
    <ligand>
        <name>ATP</name>
        <dbReference type="ChEBI" id="CHEBI:30616"/>
    </ligand>
</feature>
<dbReference type="SUPFAM" id="SSF56112">
    <property type="entry name" value="Protein kinase-like (PK-like)"/>
    <property type="match status" value="1"/>
</dbReference>
<dbReference type="PROSITE" id="PS00108">
    <property type="entry name" value="PROTEIN_KINASE_ST"/>
    <property type="match status" value="1"/>
</dbReference>
<keyword evidence="1 3" id="KW-0547">Nucleotide-binding</keyword>
<dbReference type="Gene3D" id="1.10.533.10">
    <property type="entry name" value="Death Domain, Fas"/>
    <property type="match status" value="1"/>
</dbReference>
<dbReference type="InterPro" id="IPR017441">
    <property type="entry name" value="Protein_kinase_ATP_BS"/>
</dbReference>
<sequence length="703" mass="77173">MWKNKNMFIYEIPPKVLHEFTNVMDTLSQSDWIGFASHVVLDQTELRSIERCEHRTDRLMNIWSCRNGTVSDLLHILEQLKMYRARDILIKGMHVHPPCSGQPPSLPPPPPCPSPMPSAWFRPIKESQATNTKSFPDCKHLPLPCPPPEELVSEDKRKPSTVVEPLSLKSEDMYSSLSRAMCWPFEEIQRGTDNFSSAHQIGEGGFGLVYRATMRNTDYAVKKLKEDSQLDWTLVKESFKTEVEKLSLYRHPNILDFAGYSIGEAAHCLLYVFMPNGSLEDRLHCQNRVALSWSERMSVLQGAAKALQFLHSCSPKVIHGDVKSSNILLGQHLEPKLGDFGLARLCQIPGKAAGGKTTTLAQTKTVRGTLAYLPDEYVKDGQLGVEIDVYSFGVVLLEVLTGRKALEVTGQSKAIYLKDLVAELEDDGASTATGKHSKAESISPVAQSICRSHLDSRVVAAGKVAPSGSLEVAQLACQCLHRRRKKRPLMAEVFKTLQGSHSNQTYTCRSTITMSSLLPQPPPPKTPARTDPSVEALRSEFTKLRPQENTYYCNPHAHMPSDSSATTASSGLQPADRSKDSVGTSSCHRVPCESDESLGFSQYLSSSDSSTGPTGNVARTAWSQGNGDCSACDSQAGRSQTNSVAGSSSQGIVVNATKQQMVQKMALYEKGLSSPALFSYGSGSYGEESTQSQEPVESEESEY</sequence>